<feature type="region of interest" description="Disordered" evidence="2">
    <location>
        <begin position="69"/>
        <end position="170"/>
    </location>
</feature>
<keyword evidence="6" id="KW-1185">Reference proteome</keyword>
<feature type="region of interest" description="Disordered" evidence="2">
    <location>
        <begin position="341"/>
        <end position="390"/>
    </location>
</feature>
<reference evidence="5 6" key="2">
    <citation type="submission" date="2024-05" db="EMBL/GenBank/DDBJ databases">
        <authorList>
            <person name="Chen Y."/>
            <person name="Shah S."/>
            <person name="Dougan E. K."/>
            <person name="Thang M."/>
            <person name="Chan C."/>
        </authorList>
    </citation>
    <scope>NUCLEOTIDE SEQUENCE [LARGE SCALE GENOMIC DNA]</scope>
</reference>
<sequence length="390" mass="42737">MQSNFLILCISFLVNFVQFDHGYTNIEEERQDIGFLERIQMAAQESYPWRCACGRLNGKRHTFCPTCQKHWSSGQPHSNAPKSPRAVAQQSQWDWGYNQKTKQKKGRTRPWNQADRSESARARKGGGKGKGSKGAMSSEQLSQPAQAAAIPPWPSPEAPASSQQEPIPPTLSATAQAGAELLAAVRKSYPDLAKAPDDIKKAVDKADKATSKALSKDLNRASNQVGKAARHLASVKDARTAHRQNWLKHLRDSVNSWQKQLQLFKDQQKEYGDQLLQAQQELTAARRQLQQLNKQAAEVGAPISTEAGDTGRETADGDNGAAFEAEANALVQQVQESLQQSIAAAAEASETMEINSDDDTDRKSKRPRSMEPFGTPMAALGEQHASSPPS</sequence>
<evidence type="ECO:0000256" key="1">
    <source>
        <dbReference type="SAM" id="Coils"/>
    </source>
</evidence>
<name>A0A9P1CQW8_9DINO</name>
<accession>A0A9P1CQW8</accession>
<proteinExistence type="predicted"/>
<dbReference type="Proteomes" id="UP001152797">
    <property type="component" value="Unassembled WGS sequence"/>
</dbReference>
<dbReference type="EMBL" id="CAMXCT030002225">
    <property type="protein sequence ID" value="CAL4783986.1"/>
    <property type="molecule type" value="Genomic_DNA"/>
</dbReference>
<comment type="caution">
    <text evidence="4">The sequence shown here is derived from an EMBL/GenBank/DDBJ whole genome shotgun (WGS) entry which is preliminary data.</text>
</comment>
<keyword evidence="3" id="KW-0732">Signal</keyword>
<protein>
    <submittedName>
        <fullName evidence="5">Beta-lactamase domain-containing protein 2</fullName>
    </submittedName>
</protein>
<gene>
    <name evidence="4" type="ORF">C1SCF055_LOCUS23132</name>
</gene>
<keyword evidence="1" id="KW-0175">Coiled coil</keyword>
<evidence type="ECO:0000256" key="2">
    <source>
        <dbReference type="SAM" id="MobiDB-lite"/>
    </source>
</evidence>
<dbReference type="EMBL" id="CAMXCT020002225">
    <property type="protein sequence ID" value="CAL1150049.1"/>
    <property type="molecule type" value="Genomic_DNA"/>
</dbReference>
<feature type="chain" id="PRO_5043270771" evidence="3">
    <location>
        <begin position="20"/>
        <end position="390"/>
    </location>
</feature>
<feature type="compositionally biased region" description="Basic residues" evidence="2">
    <location>
        <begin position="122"/>
        <end position="131"/>
    </location>
</feature>
<dbReference type="EMBL" id="CAMXCT010002225">
    <property type="protein sequence ID" value="CAI3996674.1"/>
    <property type="molecule type" value="Genomic_DNA"/>
</dbReference>
<feature type="region of interest" description="Disordered" evidence="2">
    <location>
        <begin position="300"/>
        <end position="319"/>
    </location>
</feature>
<organism evidence="4">
    <name type="scientific">Cladocopium goreaui</name>
    <dbReference type="NCBI Taxonomy" id="2562237"/>
    <lineage>
        <taxon>Eukaryota</taxon>
        <taxon>Sar</taxon>
        <taxon>Alveolata</taxon>
        <taxon>Dinophyceae</taxon>
        <taxon>Suessiales</taxon>
        <taxon>Symbiodiniaceae</taxon>
        <taxon>Cladocopium</taxon>
    </lineage>
</organism>
<evidence type="ECO:0000313" key="5">
    <source>
        <dbReference type="EMBL" id="CAL4783986.1"/>
    </source>
</evidence>
<feature type="signal peptide" evidence="3">
    <location>
        <begin position="1"/>
        <end position="19"/>
    </location>
</feature>
<evidence type="ECO:0000256" key="3">
    <source>
        <dbReference type="SAM" id="SignalP"/>
    </source>
</evidence>
<reference evidence="4" key="1">
    <citation type="submission" date="2022-10" db="EMBL/GenBank/DDBJ databases">
        <authorList>
            <person name="Chen Y."/>
            <person name="Dougan E. K."/>
            <person name="Chan C."/>
            <person name="Rhodes N."/>
            <person name="Thang M."/>
        </authorList>
    </citation>
    <scope>NUCLEOTIDE SEQUENCE</scope>
</reference>
<dbReference type="AlphaFoldDB" id="A0A9P1CQW8"/>
<feature type="coiled-coil region" evidence="1">
    <location>
        <begin position="247"/>
        <end position="295"/>
    </location>
</feature>
<evidence type="ECO:0000313" key="6">
    <source>
        <dbReference type="Proteomes" id="UP001152797"/>
    </source>
</evidence>
<feature type="compositionally biased region" description="Polar residues" evidence="2">
    <location>
        <begin position="69"/>
        <end position="81"/>
    </location>
</feature>
<evidence type="ECO:0000313" key="4">
    <source>
        <dbReference type="EMBL" id="CAI3996674.1"/>
    </source>
</evidence>